<dbReference type="STRING" id="188477.A0A433TF38"/>
<sequence length="216" mass="24331">MASREHEPDRDKAMPSHDDATTFAASLINQVNREDIPQMVYIQRDMLGRFEKTNEMLINFNMLSSGRYEATLKEFQQHTQLLFDMKKDLNSIFRRHRVVKSRLEKSYPDAFAACSHTYTVSSDDEDVEDKDHGNEAGGETKTEVNNVLPAATEYSQSNEQRVPIYGSQGAKVQREFPVPKSTGPVVNVTPAGSNLESGTSEASKKKLYKLQPNPKS</sequence>
<dbReference type="InterPro" id="IPR039843">
    <property type="entry name" value="KXD1-like"/>
</dbReference>
<feature type="region of interest" description="Disordered" evidence="2">
    <location>
        <begin position="174"/>
        <end position="216"/>
    </location>
</feature>
<proteinExistence type="inferred from homology"/>
<dbReference type="Proteomes" id="UP000271974">
    <property type="component" value="Unassembled WGS sequence"/>
</dbReference>
<accession>A0A433TF38</accession>
<evidence type="ECO:0000313" key="5">
    <source>
        <dbReference type="Proteomes" id="UP000271974"/>
    </source>
</evidence>
<reference evidence="4 5" key="1">
    <citation type="submission" date="2019-01" db="EMBL/GenBank/DDBJ databases">
        <title>A draft genome assembly of the solar-powered sea slug Elysia chlorotica.</title>
        <authorList>
            <person name="Cai H."/>
            <person name="Li Q."/>
            <person name="Fang X."/>
            <person name="Li J."/>
            <person name="Curtis N.E."/>
            <person name="Altenburger A."/>
            <person name="Shibata T."/>
            <person name="Feng M."/>
            <person name="Maeda T."/>
            <person name="Schwartz J.A."/>
            <person name="Shigenobu S."/>
            <person name="Lundholm N."/>
            <person name="Nishiyama T."/>
            <person name="Yang H."/>
            <person name="Hasebe M."/>
            <person name="Li S."/>
            <person name="Pierce S.K."/>
            <person name="Wang J."/>
        </authorList>
    </citation>
    <scope>NUCLEOTIDE SEQUENCE [LARGE SCALE GENOMIC DNA]</scope>
    <source>
        <strain evidence="4">EC2010</strain>
        <tissue evidence="4">Whole organism of an adult</tissue>
    </source>
</reference>
<evidence type="ECO:0000256" key="2">
    <source>
        <dbReference type="SAM" id="MobiDB-lite"/>
    </source>
</evidence>
<organism evidence="4 5">
    <name type="scientific">Elysia chlorotica</name>
    <name type="common">Eastern emerald elysia</name>
    <name type="synonym">Sea slug</name>
    <dbReference type="NCBI Taxonomy" id="188477"/>
    <lineage>
        <taxon>Eukaryota</taxon>
        <taxon>Metazoa</taxon>
        <taxon>Spiralia</taxon>
        <taxon>Lophotrochozoa</taxon>
        <taxon>Mollusca</taxon>
        <taxon>Gastropoda</taxon>
        <taxon>Heterobranchia</taxon>
        <taxon>Euthyneura</taxon>
        <taxon>Panpulmonata</taxon>
        <taxon>Sacoglossa</taxon>
        <taxon>Placobranchoidea</taxon>
        <taxon>Plakobranchidae</taxon>
        <taxon>Elysia</taxon>
    </lineage>
</organism>
<dbReference type="PANTHER" id="PTHR13511">
    <property type="entry name" value="KXDL MOTIF-CONTAINING PROTEIN 1"/>
    <property type="match status" value="1"/>
</dbReference>
<evidence type="ECO:0000259" key="3">
    <source>
        <dbReference type="Pfam" id="PF10241"/>
    </source>
</evidence>
<dbReference type="OrthoDB" id="10258877at2759"/>
<feature type="domain" description="KxDL" evidence="3">
    <location>
        <begin position="27"/>
        <end position="111"/>
    </location>
</feature>
<feature type="compositionally biased region" description="Basic and acidic residues" evidence="2">
    <location>
        <begin position="129"/>
        <end position="141"/>
    </location>
</feature>
<dbReference type="Pfam" id="PF10241">
    <property type="entry name" value="KxDL"/>
    <property type="match status" value="1"/>
</dbReference>
<dbReference type="PANTHER" id="PTHR13511:SF0">
    <property type="entry name" value="KXDL MOTIF-CONTAINING PROTEIN 1"/>
    <property type="match status" value="1"/>
</dbReference>
<gene>
    <name evidence="4" type="ORF">EGW08_012071</name>
</gene>
<dbReference type="GO" id="GO:0032418">
    <property type="term" value="P:lysosome localization"/>
    <property type="evidence" value="ECO:0007669"/>
    <property type="project" value="TreeGrafter"/>
</dbReference>
<dbReference type="AlphaFoldDB" id="A0A433TF38"/>
<name>A0A433TF38_ELYCH</name>
<dbReference type="InterPro" id="IPR019371">
    <property type="entry name" value="KxDL_dom"/>
</dbReference>
<dbReference type="GO" id="GO:0099078">
    <property type="term" value="C:BORC complex"/>
    <property type="evidence" value="ECO:0007669"/>
    <property type="project" value="TreeGrafter"/>
</dbReference>
<comment type="similarity">
    <text evidence="1">Belongs to the KXD1 family.</text>
</comment>
<evidence type="ECO:0000256" key="1">
    <source>
        <dbReference type="ARBA" id="ARBA00005913"/>
    </source>
</evidence>
<protein>
    <recommendedName>
        <fullName evidence="3">KxDL domain-containing protein</fullName>
    </recommendedName>
</protein>
<feature type="compositionally biased region" description="Polar residues" evidence="2">
    <location>
        <begin position="190"/>
        <end position="201"/>
    </location>
</feature>
<dbReference type="EMBL" id="RQTK01000407">
    <property type="protein sequence ID" value="RUS80182.1"/>
    <property type="molecule type" value="Genomic_DNA"/>
</dbReference>
<feature type="region of interest" description="Disordered" evidence="2">
    <location>
        <begin position="121"/>
        <end position="141"/>
    </location>
</feature>
<keyword evidence="5" id="KW-1185">Reference proteome</keyword>
<comment type="caution">
    <text evidence="4">The sequence shown here is derived from an EMBL/GenBank/DDBJ whole genome shotgun (WGS) entry which is preliminary data.</text>
</comment>
<evidence type="ECO:0000313" key="4">
    <source>
        <dbReference type="EMBL" id="RUS80182.1"/>
    </source>
</evidence>